<proteinExistence type="inferred from homology"/>
<dbReference type="Pfam" id="PF05460">
    <property type="entry name" value="ORC6"/>
    <property type="match status" value="1"/>
</dbReference>
<dbReference type="EMBL" id="BGZK01003533">
    <property type="protein sequence ID" value="GBP02319.1"/>
    <property type="molecule type" value="Genomic_DNA"/>
</dbReference>
<reference evidence="7 8" key="1">
    <citation type="journal article" date="2019" name="Commun. Biol.">
        <title>The bagworm genome reveals a unique fibroin gene that provides high tensile strength.</title>
        <authorList>
            <person name="Kono N."/>
            <person name="Nakamura H."/>
            <person name="Ohtoshi R."/>
            <person name="Tomita M."/>
            <person name="Numata K."/>
            <person name="Arakawa K."/>
        </authorList>
    </citation>
    <scope>NUCLEOTIDE SEQUENCE [LARGE SCALE GENOMIC DNA]</scope>
</reference>
<keyword evidence="5" id="KW-0539">Nucleus</keyword>
<dbReference type="GO" id="GO:0005664">
    <property type="term" value="C:nuclear origin of replication recognition complex"/>
    <property type="evidence" value="ECO:0007669"/>
    <property type="project" value="InterPro"/>
</dbReference>
<keyword evidence="8" id="KW-1185">Reference proteome</keyword>
<comment type="subcellular location">
    <subcellularLocation>
        <location evidence="1">Nucleus</location>
    </subcellularLocation>
</comment>
<dbReference type="AlphaFoldDB" id="A0A4C1SJL4"/>
<dbReference type="STRING" id="151549.A0A4C1SJL4"/>
<dbReference type="Proteomes" id="UP000299102">
    <property type="component" value="Unassembled WGS sequence"/>
</dbReference>
<dbReference type="PANTHER" id="PTHR13394:SF0">
    <property type="entry name" value="ORIGIN RECOGNITION COMPLEX SUBUNIT 6"/>
    <property type="match status" value="1"/>
</dbReference>
<name>A0A4C1SJL4_EUMVA</name>
<comment type="caution">
    <text evidence="7">The sequence shown here is derived from an EMBL/GenBank/DDBJ whole genome shotgun (WGS) entry which is preliminary data.</text>
</comment>
<dbReference type="GO" id="GO:0003677">
    <property type="term" value="F:DNA binding"/>
    <property type="evidence" value="ECO:0007669"/>
    <property type="project" value="UniProtKB-KW"/>
</dbReference>
<evidence type="ECO:0000256" key="1">
    <source>
        <dbReference type="ARBA" id="ARBA00004123"/>
    </source>
</evidence>
<keyword evidence="3" id="KW-0235">DNA replication</keyword>
<evidence type="ECO:0000259" key="6">
    <source>
        <dbReference type="Pfam" id="PF05460"/>
    </source>
</evidence>
<sequence length="261" mass="30067">MGKCFEDKHDVCLGKKASIDERKHAYAVCKPDGYPSIMLKSSKIGVKTNELVRLLEFRPTNVPLQINEYGKIVICADIAASLLGIPFDKEQALKLSALRKSNYGNSKRMFEKLLDLNKLVGCESPAVCCYGGIYGMRYANKNFQTKLLPFSNLRPVQWQQLEQRWEKFLTKHYNDAMDKKLNSQNPEIQGDVSTDLVGMQKNNIDMKERTEVEDYDKWKDRMLTMARSQLKEQKSDNETMDKSNDFDELDFTEVDNMILGH</sequence>
<evidence type="ECO:0000256" key="2">
    <source>
        <dbReference type="ARBA" id="ARBA00010840"/>
    </source>
</evidence>
<accession>A0A4C1SJL4</accession>
<dbReference type="OrthoDB" id="5552484at2759"/>
<dbReference type="PANTHER" id="PTHR13394">
    <property type="entry name" value="ORIGIN RECOGNITION COMPLEX SUBUNIT 6"/>
    <property type="match status" value="1"/>
</dbReference>
<keyword evidence="4" id="KW-0238">DNA-binding</keyword>
<comment type="similarity">
    <text evidence="2">Belongs to the ORC6 family.</text>
</comment>
<evidence type="ECO:0000313" key="8">
    <source>
        <dbReference type="Proteomes" id="UP000299102"/>
    </source>
</evidence>
<dbReference type="InterPro" id="IPR008721">
    <property type="entry name" value="ORC6_cyclin_first"/>
</dbReference>
<dbReference type="InterPro" id="IPR020529">
    <property type="entry name" value="ORC6_met/pln"/>
</dbReference>
<evidence type="ECO:0000313" key="7">
    <source>
        <dbReference type="EMBL" id="GBP02319.1"/>
    </source>
</evidence>
<evidence type="ECO:0000256" key="3">
    <source>
        <dbReference type="ARBA" id="ARBA00022705"/>
    </source>
</evidence>
<feature type="domain" description="ORC6 first cyclin-like" evidence="6">
    <location>
        <begin position="41"/>
        <end position="117"/>
    </location>
</feature>
<organism evidence="7 8">
    <name type="scientific">Eumeta variegata</name>
    <name type="common">Bagworm moth</name>
    <name type="synonym">Eumeta japonica</name>
    <dbReference type="NCBI Taxonomy" id="151549"/>
    <lineage>
        <taxon>Eukaryota</taxon>
        <taxon>Metazoa</taxon>
        <taxon>Ecdysozoa</taxon>
        <taxon>Arthropoda</taxon>
        <taxon>Hexapoda</taxon>
        <taxon>Insecta</taxon>
        <taxon>Pterygota</taxon>
        <taxon>Neoptera</taxon>
        <taxon>Endopterygota</taxon>
        <taxon>Lepidoptera</taxon>
        <taxon>Glossata</taxon>
        <taxon>Ditrysia</taxon>
        <taxon>Tineoidea</taxon>
        <taxon>Psychidae</taxon>
        <taxon>Oiketicinae</taxon>
        <taxon>Eumeta</taxon>
    </lineage>
</organism>
<dbReference type="GO" id="GO:0006270">
    <property type="term" value="P:DNA replication initiation"/>
    <property type="evidence" value="ECO:0007669"/>
    <property type="project" value="TreeGrafter"/>
</dbReference>
<evidence type="ECO:0000256" key="4">
    <source>
        <dbReference type="ARBA" id="ARBA00023125"/>
    </source>
</evidence>
<evidence type="ECO:0000256" key="5">
    <source>
        <dbReference type="ARBA" id="ARBA00023242"/>
    </source>
</evidence>
<protein>
    <submittedName>
        <fullName evidence="7">Origin recognition complex subunit 6</fullName>
    </submittedName>
</protein>
<gene>
    <name evidence="7" type="primary">Orc6</name>
    <name evidence="7" type="ORF">EVAR_71790_1</name>
</gene>